<dbReference type="InterPro" id="IPR021109">
    <property type="entry name" value="Peptidase_aspartic_dom_sf"/>
</dbReference>
<keyword evidence="1" id="KW-1185">Reference proteome</keyword>
<gene>
    <name evidence="2" type="primary">LOC110427018</name>
</gene>
<evidence type="ECO:0000313" key="1">
    <source>
        <dbReference type="Proteomes" id="UP000504621"/>
    </source>
</evidence>
<protein>
    <submittedName>
        <fullName evidence="2">Uncharacterized protein LOC110427018</fullName>
    </submittedName>
</protein>
<dbReference type="Proteomes" id="UP000504621">
    <property type="component" value="Unplaced"/>
</dbReference>
<dbReference type="AlphaFoldDB" id="A0A6J1BF67"/>
<sequence length="321" mass="37290">MKEELEIFNNEEIEEVSTDHGETLIVRGNLNTTTMTKDESWLHHNIFYTKCTSQGKVCNVIIDSGSCENIVANYMVEKLKLPSEIHPHRYKLQRLRKGNKVKVTKCCCVQFSIGNKYVDKVWCDVIPMDACRLLLGCPWQYDRRAHHDGYKNTYSFIKDGAKIMLTPLNLEDRPKKQEEDKALITMFGLNKAYRESNHLCLLFFKENKVSSPLSKDGQIELVNKNLENLLKSLVGNHAINKTTIKYDFPIPQLDDMLIGFKVILKIDLKKGYHQIRMRLGDEWKTTFKTPDELFKWLVWTMIVYGSKHGLCPSLFIGVEFF</sequence>
<proteinExistence type="predicted"/>
<dbReference type="SUPFAM" id="SSF56672">
    <property type="entry name" value="DNA/RNA polymerases"/>
    <property type="match status" value="1"/>
</dbReference>
<accession>A0A6J1BF67</accession>
<name>A0A6J1BF67_9ROSI</name>
<dbReference type="Gene3D" id="2.40.70.10">
    <property type="entry name" value="Acid Proteases"/>
    <property type="match status" value="1"/>
</dbReference>
<dbReference type="CDD" id="cd00303">
    <property type="entry name" value="retropepsin_like"/>
    <property type="match status" value="1"/>
</dbReference>
<dbReference type="InterPro" id="IPR043128">
    <property type="entry name" value="Rev_trsase/Diguanyl_cyclase"/>
</dbReference>
<dbReference type="PANTHER" id="PTHR35046:SF9">
    <property type="entry name" value="RNA-DIRECTED DNA POLYMERASE"/>
    <property type="match status" value="1"/>
</dbReference>
<reference evidence="2" key="1">
    <citation type="submission" date="2025-08" db="UniProtKB">
        <authorList>
            <consortium name="RefSeq"/>
        </authorList>
    </citation>
    <scope>IDENTIFICATION</scope>
    <source>
        <tissue evidence="2">Leaf</tissue>
    </source>
</reference>
<organism evidence="1 2">
    <name type="scientific">Herrania umbratica</name>
    <dbReference type="NCBI Taxonomy" id="108875"/>
    <lineage>
        <taxon>Eukaryota</taxon>
        <taxon>Viridiplantae</taxon>
        <taxon>Streptophyta</taxon>
        <taxon>Embryophyta</taxon>
        <taxon>Tracheophyta</taxon>
        <taxon>Spermatophyta</taxon>
        <taxon>Magnoliopsida</taxon>
        <taxon>eudicotyledons</taxon>
        <taxon>Gunneridae</taxon>
        <taxon>Pentapetalae</taxon>
        <taxon>rosids</taxon>
        <taxon>malvids</taxon>
        <taxon>Malvales</taxon>
        <taxon>Malvaceae</taxon>
        <taxon>Byttnerioideae</taxon>
        <taxon>Herrania</taxon>
    </lineage>
</organism>
<evidence type="ECO:0000313" key="2">
    <source>
        <dbReference type="RefSeq" id="XP_021298051.1"/>
    </source>
</evidence>
<dbReference type="InterPro" id="IPR043502">
    <property type="entry name" value="DNA/RNA_pol_sf"/>
</dbReference>
<dbReference type="Gene3D" id="3.30.70.270">
    <property type="match status" value="1"/>
</dbReference>
<dbReference type="PANTHER" id="PTHR35046">
    <property type="entry name" value="ZINC KNUCKLE (CCHC-TYPE) FAMILY PROTEIN"/>
    <property type="match status" value="1"/>
</dbReference>
<dbReference type="RefSeq" id="XP_021298051.1">
    <property type="nucleotide sequence ID" value="XM_021442376.1"/>
</dbReference>
<dbReference type="OrthoDB" id="1747743at2759"/>
<dbReference type="GeneID" id="110427018"/>